<dbReference type="EMBL" id="MGFH01000163">
    <property type="protein sequence ID" value="OGM03517.1"/>
    <property type="molecule type" value="Genomic_DNA"/>
</dbReference>
<dbReference type="Pfam" id="PF13181">
    <property type="entry name" value="TPR_8"/>
    <property type="match status" value="1"/>
</dbReference>
<dbReference type="InterPro" id="IPR019734">
    <property type="entry name" value="TPR_rpt"/>
</dbReference>
<evidence type="ECO:0000256" key="2">
    <source>
        <dbReference type="ARBA" id="ARBA00022803"/>
    </source>
</evidence>
<dbReference type="GO" id="GO:0009279">
    <property type="term" value="C:cell outer membrane"/>
    <property type="evidence" value="ECO:0007669"/>
    <property type="project" value="TreeGrafter"/>
</dbReference>
<sequence length="434" mass="49956">MMKTNGFRAFLLCTLFFSCVISVPVSTVYAETREDIRKLYKAGVDYIVDSNFEAAEAVFKKIIEAGYEFAEAYNNLGYARMKLKKNFEAIFEFKNALRLNPDFADALNNLGLLYSEKMSTAQMGLQYLKRAVETDPNNANYHDSLGVGYHRLGFIKEAEVEFKTANLIDRTLISPVYNLGYLYETNDRKKAAIAEYLKVISMRRDHLMANYRLFKIYSRLDDKPLMANYLFNMFKILRNVSKVDKHERTAVENEILCNLKAFIVEVAINFNAEIKKMTLIDKASPTGDKETYIAPSEYLISYEEFSKKNLFYFFEGTELRCPETGKYYTNYINHVICPVHGSLSVFTARVHDIKQIRFNYHKNICAECRKMLDYALFLRAIDHPDEKLSSIGDDEIRSLVESGYLRDLPNCPDGGKFLTDENGFVKCSMHGASN</sequence>
<evidence type="ECO:0000313" key="6">
    <source>
        <dbReference type="Proteomes" id="UP000178735"/>
    </source>
</evidence>
<feature type="chain" id="PRO_5009533490" evidence="4">
    <location>
        <begin position="31"/>
        <end position="434"/>
    </location>
</feature>
<dbReference type="PANTHER" id="PTHR44858">
    <property type="entry name" value="TETRATRICOPEPTIDE REPEAT PROTEIN 6"/>
    <property type="match status" value="1"/>
</dbReference>
<gene>
    <name evidence="5" type="ORF">A2008_01850</name>
</gene>
<keyword evidence="4" id="KW-0732">Signal</keyword>
<dbReference type="InterPro" id="IPR011990">
    <property type="entry name" value="TPR-like_helical_dom_sf"/>
</dbReference>
<organism evidence="5 6">
    <name type="scientific">Candidatus Wallbacteria bacterium GWC2_49_35</name>
    <dbReference type="NCBI Taxonomy" id="1817813"/>
    <lineage>
        <taxon>Bacteria</taxon>
        <taxon>Candidatus Walliibacteriota</taxon>
    </lineage>
</organism>
<feature type="signal peptide" evidence="4">
    <location>
        <begin position="1"/>
        <end position="30"/>
    </location>
</feature>
<dbReference type="PROSITE" id="PS50293">
    <property type="entry name" value="TPR_REGION"/>
    <property type="match status" value="1"/>
</dbReference>
<comment type="caution">
    <text evidence="5">The sequence shown here is derived from an EMBL/GenBank/DDBJ whole genome shotgun (WGS) entry which is preliminary data.</text>
</comment>
<protein>
    <submittedName>
        <fullName evidence="5">Uncharacterized protein</fullName>
    </submittedName>
</protein>
<proteinExistence type="predicted"/>
<dbReference type="SUPFAM" id="SSF48452">
    <property type="entry name" value="TPR-like"/>
    <property type="match status" value="1"/>
</dbReference>
<dbReference type="Pfam" id="PF13414">
    <property type="entry name" value="TPR_11"/>
    <property type="match status" value="1"/>
</dbReference>
<accession>A0A1F7WLV2</accession>
<dbReference type="Gene3D" id="1.25.40.10">
    <property type="entry name" value="Tetratricopeptide repeat domain"/>
    <property type="match status" value="2"/>
</dbReference>
<dbReference type="PROSITE" id="PS51257">
    <property type="entry name" value="PROKAR_LIPOPROTEIN"/>
    <property type="match status" value="1"/>
</dbReference>
<keyword evidence="1" id="KW-0677">Repeat</keyword>
<evidence type="ECO:0000256" key="4">
    <source>
        <dbReference type="SAM" id="SignalP"/>
    </source>
</evidence>
<dbReference type="AlphaFoldDB" id="A0A1F7WLV2"/>
<dbReference type="PANTHER" id="PTHR44858:SF1">
    <property type="entry name" value="UDP-N-ACETYLGLUCOSAMINE--PEPTIDE N-ACETYLGLUCOSAMINYLTRANSFERASE SPINDLY-RELATED"/>
    <property type="match status" value="1"/>
</dbReference>
<dbReference type="Proteomes" id="UP000178735">
    <property type="component" value="Unassembled WGS sequence"/>
</dbReference>
<evidence type="ECO:0000256" key="1">
    <source>
        <dbReference type="ARBA" id="ARBA00022737"/>
    </source>
</evidence>
<dbReference type="STRING" id="1817813.A2008_01850"/>
<name>A0A1F7WLV2_9BACT</name>
<dbReference type="PROSITE" id="PS50005">
    <property type="entry name" value="TPR"/>
    <property type="match status" value="1"/>
</dbReference>
<dbReference type="SMART" id="SM00028">
    <property type="entry name" value="TPR"/>
    <property type="match status" value="4"/>
</dbReference>
<dbReference type="InterPro" id="IPR050498">
    <property type="entry name" value="Ycf3"/>
</dbReference>
<feature type="repeat" description="TPR" evidence="3">
    <location>
        <begin position="70"/>
        <end position="103"/>
    </location>
</feature>
<dbReference type="GO" id="GO:0046813">
    <property type="term" value="P:receptor-mediated virion attachment to host cell"/>
    <property type="evidence" value="ECO:0007669"/>
    <property type="project" value="TreeGrafter"/>
</dbReference>
<keyword evidence="2 3" id="KW-0802">TPR repeat</keyword>
<evidence type="ECO:0000313" key="5">
    <source>
        <dbReference type="EMBL" id="OGM03517.1"/>
    </source>
</evidence>
<reference evidence="5 6" key="1">
    <citation type="journal article" date="2016" name="Nat. Commun.">
        <title>Thousands of microbial genomes shed light on interconnected biogeochemical processes in an aquifer system.</title>
        <authorList>
            <person name="Anantharaman K."/>
            <person name="Brown C.T."/>
            <person name="Hug L.A."/>
            <person name="Sharon I."/>
            <person name="Castelle C.J."/>
            <person name="Probst A.J."/>
            <person name="Thomas B.C."/>
            <person name="Singh A."/>
            <person name="Wilkins M.J."/>
            <person name="Karaoz U."/>
            <person name="Brodie E.L."/>
            <person name="Williams K.H."/>
            <person name="Hubbard S.S."/>
            <person name="Banfield J.F."/>
        </authorList>
    </citation>
    <scope>NUCLEOTIDE SEQUENCE [LARGE SCALE GENOMIC DNA]</scope>
</reference>
<evidence type="ECO:0000256" key="3">
    <source>
        <dbReference type="PROSITE-ProRule" id="PRU00339"/>
    </source>
</evidence>